<keyword evidence="2" id="KW-1185">Reference proteome</keyword>
<gene>
    <name evidence="1" type="ORF">SAMN02745206_02982</name>
</gene>
<dbReference type="Gene3D" id="3.40.50.150">
    <property type="entry name" value="Vaccinia Virus protein VP39"/>
    <property type="match status" value="1"/>
</dbReference>
<dbReference type="PANTHER" id="PTHR43667">
    <property type="entry name" value="CYCLOPROPANE-FATTY-ACYL-PHOSPHOLIPID SYNTHASE"/>
    <property type="match status" value="1"/>
</dbReference>
<dbReference type="EMBL" id="FQVB01000033">
    <property type="protein sequence ID" value="SHF95366.1"/>
    <property type="molecule type" value="Genomic_DNA"/>
</dbReference>
<accession>A0A1M5FV67</accession>
<dbReference type="SUPFAM" id="SSF53335">
    <property type="entry name" value="S-adenosyl-L-methionine-dependent methyltransferases"/>
    <property type="match status" value="1"/>
</dbReference>
<dbReference type="AlphaFoldDB" id="A0A1M5FV67"/>
<protein>
    <submittedName>
        <fullName evidence="1">Mycolic acid cyclopropane synthetase</fullName>
    </submittedName>
</protein>
<dbReference type="InterPro" id="IPR029063">
    <property type="entry name" value="SAM-dependent_MTases_sf"/>
</dbReference>
<dbReference type="InterPro" id="IPR050723">
    <property type="entry name" value="CFA/CMAS"/>
</dbReference>
<sequence>MLPSLSALCSAMAGASRLHVESLENIGIHYARTLRLWRQRFLENWDHIRTLGFDDTFRRMWLYYLCFCEAAFATRTLNDLQLVLSRPNNPALDREVSGDDGGTYA</sequence>
<dbReference type="PANTHER" id="PTHR43667:SF2">
    <property type="entry name" value="FATTY ACID C-METHYL TRANSFERASE"/>
    <property type="match status" value="1"/>
</dbReference>
<dbReference type="STRING" id="1121391.SAMN02745206_02982"/>
<name>A0A1M5FV67_9BACT</name>
<evidence type="ECO:0000313" key="1">
    <source>
        <dbReference type="EMBL" id="SHF95366.1"/>
    </source>
</evidence>
<dbReference type="Pfam" id="PF02353">
    <property type="entry name" value="CMAS"/>
    <property type="match status" value="1"/>
</dbReference>
<evidence type="ECO:0000313" key="2">
    <source>
        <dbReference type="Proteomes" id="UP000184076"/>
    </source>
</evidence>
<proteinExistence type="predicted"/>
<reference evidence="2" key="1">
    <citation type="submission" date="2016-11" db="EMBL/GenBank/DDBJ databases">
        <authorList>
            <person name="Varghese N."/>
            <person name="Submissions S."/>
        </authorList>
    </citation>
    <scope>NUCLEOTIDE SEQUENCE [LARGE SCALE GENOMIC DNA]</scope>
    <source>
        <strain evidence="2">DSM 9756</strain>
    </source>
</reference>
<organism evidence="1 2">
    <name type="scientific">Desulfacinum infernum DSM 9756</name>
    <dbReference type="NCBI Taxonomy" id="1121391"/>
    <lineage>
        <taxon>Bacteria</taxon>
        <taxon>Pseudomonadati</taxon>
        <taxon>Thermodesulfobacteriota</taxon>
        <taxon>Syntrophobacteria</taxon>
        <taxon>Syntrophobacterales</taxon>
        <taxon>Syntrophobacteraceae</taxon>
        <taxon>Desulfacinum</taxon>
    </lineage>
</organism>
<dbReference type="Proteomes" id="UP000184076">
    <property type="component" value="Unassembled WGS sequence"/>
</dbReference>